<dbReference type="Proteomes" id="UP001139347">
    <property type="component" value="Unassembled WGS sequence"/>
</dbReference>
<dbReference type="EMBL" id="JALIRP010000011">
    <property type="protein sequence ID" value="MCJ8014468.1"/>
    <property type="molecule type" value="Genomic_DNA"/>
</dbReference>
<gene>
    <name evidence="2" type="ORF">MUG84_22465</name>
</gene>
<organism evidence="2 3">
    <name type="scientific">Paenibacillus mangrovi</name>
    <dbReference type="NCBI Taxonomy" id="2931978"/>
    <lineage>
        <taxon>Bacteria</taxon>
        <taxon>Bacillati</taxon>
        <taxon>Bacillota</taxon>
        <taxon>Bacilli</taxon>
        <taxon>Bacillales</taxon>
        <taxon>Paenibacillaceae</taxon>
        <taxon>Paenibacillus</taxon>
    </lineage>
</organism>
<evidence type="ECO:0000313" key="2">
    <source>
        <dbReference type="EMBL" id="MCJ8014468.1"/>
    </source>
</evidence>
<keyword evidence="1" id="KW-1133">Transmembrane helix</keyword>
<evidence type="ECO:0000313" key="3">
    <source>
        <dbReference type="Proteomes" id="UP001139347"/>
    </source>
</evidence>
<protein>
    <submittedName>
        <fullName evidence="2">Uncharacterized protein</fullName>
    </submittedName>
</protein>
<evidence type="ECO:0000256" key="1">
    <source>
        <dbReference type="SAM" id="Phobius"/>
    </source>
</evidence>
<sequence length="90" mass="10355">MNKEPLLQLIKVLLFGVLSIIGLIVLLNSVDWGKESVNHYLQMKMGGSMDTSEYQIMMKYYISSYKLIGSILLILSGYFFLINIEKFKLN</sequence>
<accession>A0A9X1WT11</accession>
<keyword evidence="1" id="KW-0472">Membrane</keyword>
<comment type="caution">
    <text evidence="2">The sequence shown here is derived from an EMBL/GenBank/DDBJ whole genome shotgun (WGS) entry which is preliminary data.</text>
</comment>
<keyword evidence="1" id="KW-0812">Transmembrane</keyword>
<reference evidence="2" key="1">
    <citation type="submission" date="2022-04" db="EMBL/GenBank/DDBJ databases">
        <title>Paenibacillus mangrovi sp. nov., a novel endophytic bacterium isolated from bark of Kandelia candel.</title>
        <authorList>
            <person name="Tuo L."/>
        </authorList>
    </citation>
    <scope>NUCLEOTIDE SEQUENCE</scope>
    <source>
        <strain evidence="2">KQZ6P-2</strain>
    </source>
</reference>
<name>A0A9X1WT11_9BACL</name>
<feature type="transmembrane region" description="Helical" evidence="1">
    <location>
        <begin position="12"/>
        <end position="30"/>
    </location>
</feature>
<dbReference type="RefSeq" id="WP_244729153.1">
    <property type="nucleotide sequence ID" value="NZ_JALIRP010000011.1"/>
</dbReference>
<feature type="transmembrane region" description="Helical" evidence="1">
    <location>
        <begin position="67"/>
        <end position="84"/>
    </location>
</feature>
<proteinExistence type="predicted"/>
<keyword evidence="3" id="KW-1185">Reference proteome</keyword>
<dbReference type="AlphaFoldDB" id="A0A9X1WT11"/>